<reference evidence="5 7" key="1">
    <citation type="submission" date="2018-09" db="EMBL/GenBank/DDBJ databases">
        <title>Genomic investigation of the strawberry pathogen Phytophthora fragariae indicates pathogenicity is determined by transcriptional variation in three key races.</title>
        <authorList>
            <person name="Adams T.M."/>
            <person name="Armitage A.D."/>
            <person name="Sobczyk M.K."/>
            <person name="Bates H.J."/>
            <person name="Dunwell J.M."/>
            <person name="Nellist C.F."/>
            <person name="Harrison R.J."/>
        </authorList>
    </citation>
    <scope>NUCLEOTIDE SEQUENCE [LARGE SCALE GENOMIC DNA]</scope>
    <source>
        <strain evidence="3 5">SCRP249</strain>
        <strain evidence="2 7">SCRP324</strain>
        <strain evidence="4 6">SCRP333</strain>
    </source>
</reference>
<feature type="chain" id="PRO_5036379594" description="Secreted protein" evidence="1">
    <location>
        <begin position="26"/>
        <end position="74"/>
    </location>
</feature>
<dbReference type="Proteomes" id="UP000434957">
    <property type="component" value="Unassembled WGS sequence"/>
</dbReference>
<dbReference type="EMBL" id="QXFV01005243">
    <property type="protein sequence ID" value="KAE8965732.1"/>
    <property type="molecule type" value="Genomic_DNA"/>
</dbReference>
<gene>
    <name evidence="3" type="ORF">PR001_g28637</name>
    <name evidence="2" type="ORF">PR002_g31224</name>
    <name evidence="4" type="ORF">PR003_g32495</name>
</gene>
<name>A0A6A3H9B1_9STRA</name>
<comment type="caution">
    <text evidence="3">The sequence shown here is derived from an EMBL/GenBank/DDBJ whole genome shotgun (WGS) entry which is preliminary data.</text>
</comment>
<evidence type="ECO:0000313" key="4">
    <source>
        <dbReference type="EMBL" id="KAE9265312.1"/>
    </source>
</evidence>
<dbReference type="EMBL" id="QXFU01008035">
    <property type="protein sequence ID" value="KAE8957250.1"/>
    <property type="molecule type" value="Genomic_DNA"/>
</dbReference>
<proteinExistence type="predicted"/>
<feature type="signal peptide" evidence="1">
    <location>
        <begin position="1"/>
        <end position="25"/>
    </location>
</feature>
<protein>
    <recommendedName>
        <fullName evidence="8">Secreted protein</fullName>
    </recommendedName>
</protein>
<evidence type="ECO:0000313" key="7">
    <source>
        <dbReference type="Proteomes" id="UP000435112"/>
    </source>
</evidence>
<evidence type="ECO:0008006" key="8">
    <source>
        <dbReference type="Google" id="ProtNLM"/>
    </source>
</evidence>
<dbReference type="OrthoDB" id="10307324at2759"/>
<keyword evidence="1" id="KW-0732">Signal</keyword>
<evidence type="ECO:0000313" key="3">
    <source>
        <dbReference type="EMBL" id="KAE8965732.1"/>
    </source>
</evidence>
<dbReference type="AlphaFoldDB" id="A0A6A3H9B1"/>
<evidence type="ECO:0000256" key="1">
    <source>
        <dbReference type="SAM" id="SignalP"/>
    </source>
</evidence>
<dbReference type="Proteomes" id="UP000429607">
    <property type="component" value="Unassembled WGS sequence"/>
</dbReference>
<dbReference type="Proteomes" id="UP000435112">
    <property type="component" value="Unassembled WGS sequence"/>
</dbReference>
<accession>A0A6A3H9B1</accession>
<evidence type="ECO:0000313" key="6">
    <source>
        <dbReference type="Proteomes" id="UP000434957"/>
    </source>
</evidence>
<evidence type="ECO:0000313" key="2">
    <source>
        <dbReference type="EMBL" id="KAE8957250.1"/>
    </source>
</evidence>
<keyword evidence="6" id="KW-1185">Reference proteome</keyword>
<evidence type="ECO:0000313" key="5">
    <source>
        <dbReference type="Proteomes" id="UP000429607"/>
    </source>
</evidence>
<organism evidence="3 5">
    <name type="scientific">Phytophthora rubi</name>
    <dbReference type="NCBI Taxonomy" id="129364"/>
    <lineage>
        <taxon>Eukaryota</taxon>
        <taxon>Sar</taxon>
        <taxon>Stramenopiles</taxon>
        <taxon>Oomycota</taxon>
        <taxon>Peronosporomycetes</taxon>
        <taxon>Peronosporales</taxon>
        <taxon>Peronosporaceae</taxon>
        <taxon>Phytophthora</taxon>
    </lineage>
</organism>
<sequence length="74" mass="8199">MSKPKRRRCSVVLVRLVKLVGPCSASVSPASCVYIWVAGATRTTERRNYVEISVPVSTYNYVPNIIILEPCSVN</sequence>
<dbReference type="EMBL" id="QXFT01007940">
    <property type="protein sequence ID" value="KAE9265312.1"/>
    <property type="molecule type" value="Genomic_DNA"/>
</dbReference>